<dbReference type="EMBL" id="VIFK01000657">
    <property type="protein sequence ID" value="TQE92536.1"/>
    <property type="molecule type" value="Genomic_DNA"/>
</dbReference>
<name>A0A540V707_9GAMM</name>
<accession>A0A540V707</accession>
<feature type="signal peptide" evidence="1">
    <location>
        <begin position="1"/>
        <end position="19"/>
    </location>
</feature>
<dbReference type="PROSITE" id="PS51257">
    <property type="entry name" value="PROKAR_LIPOPROTEIN"/>
    <property type="match status" value="1"/>
</dbReference>
<keyword evidence="1" id="KW-0732">Signal</keyword>
<feature type="non-terminal residue" evidence="2">
    <location>
        <position position="148"/>
    </location>
</feature>
<dbReference type="Proteomes" id="UP000315400">
    <property type="component" value="Unassembled WGS sequence"/>
</dbReference>
<protein>
    <submittedName>
        <fullName evidence="2">Uncharacterized protein</fullName>
    </submittedName>
</protein>
<comment type="caution">
    <text evidence="2">The sequence shown here is derived from an EMBL/GenBank/DDBJ whole genome shotgun (WGS) entry which is preliminary data.</text>
</comment>
<evidence type="ECO:0000313" key="3">
    <source>
        <dbReference type="Proteomes" id="UP000315400"/>
    </source>
</evidence>
<evidence type="ECO:0000256" key="1">
    <source>
        <dbReference type="SAM" id="SignalP"/>
    </source>
</evidence>
<organism evidence="2 3">
    <name type="scientific">Spiribacter salinus</name>
    <dbReference type="NCBI Taxonomy" id="1335746"/>
    <lineage>
        <taxon>Bacteria</taxon>
        <taxon>Pseudomonadati</taxon>
        <taxon>Pseudomonadota</taxon>
        <taxon>Gammaproteobacteria</taxon>
        <taxon>Chromatiales</taxon>
        <taxon>Ectothiorhodospiraceae</taxon>
        <taxon>Spiribacter</taxon>
    </lineage>
</organism>
<proteinExistence type="predicted"/>
<feature type="chain" id="PRO_5021851690" evidence="1">
    <location>
        <begin position="20"/>
        <end position="148"/>
    </location>
</feature>
<evidence type="ECO:0000313" key="2">
    <source>
        <dbReference type="EMBL" id="TQE92536.1"/>
    </source>
</evidence>
<reference evidence="2 3" key="1">
    <citation type="submission" date="2019-06" db="EMBL/GenBank/DDBJ databases">
        <title>Metagenome assembled Genome of Spiribacter salinus SL48-SHIP from the microbial mat of Salt Lake 48 (Novosibirsk region, Russia).</title>
        <authorList>
            <person name="Shipova A."/>
            <person name="Rozanov A.S."/>
            <person name="Bryanskaya A.V."/>
            <person name="Peltek S.E."/>
        </authorList>
    </citation>
    <scope>NUCLEOTIDE SEQUENCE [LARGE SCALE GENOMIC DNA]</scope>
    <source>
        <strain evidence="2">SL48-SHIP-2</strain>
    </source>
</reference>
<gene>
    <name evidence="2" type="ORF">FKY71_19900</name>
</gene>
<sequence length="148" mass="16037">MGKIITAALAAFIVVSLSACETIGKVADFGAENVAESRLAVKAGTLRFVEEADDRQARAQEVAAFVDTVREQVDSSADSTIDDLVSRVRDEVPWESLDSSEQLLVDGLITRVRDVLQERVGDGVLDEQAKVRIGAVLDWAREATELYG</sequence>
<dbReference type="AlphaFoldDB" id="A0A540V707"/>